<dbReference type="EMBL" id="BMNE01000001">
    <property type="protein sequence ID" value="GGN66049.1"/>
    <property type="molecule type" value="Genomic_DNA"/>
</dbReference>
<organism evidence="2 3">
    <name type="scientific">Nocardia rhizosphaerihabitans</name>
    <dbReference type="NCBI Taxonomy" id="1691570"/>
    <lineage>
        <taxon>Bacteria</taxon>
        <taxon>Bacillati</taxon>
        <taxon>Actinomycetota</taxon>
        <taxon>Actinomycetes</taxon>
        <taxon>Mycobacteriales</taxon>
        <taxon>Nocardiaceae</taxon>
        <taxon>Nocardia</taxon>
    </lineage>
</organism>
<feature type="region of interest" description="Disordered" evidence="1">
    <location>
        <begin position="231"/>
        <end position="288"/>
    </location>
</feature>
<protein>
    <submittedName>
        <fullName evidence="2">Uncharacterized protein</fullName>
    </submittedName>
</protein>
<sequence length="288" mass="30714">MNMANATAVQKRILKALQNFAADSHTLRQQQRASGTTPTPQQAKDFEDRARLQADFAAAATAGGVPPEWVKQASERGAKGISWNTNLFLRPAAPIDRDRLLAGLGADCDRLARFCGIYAAHSRFTPAEDLRQRDAVENVILTLWQRSAQIGALLGVDAAEADQHWPHQGWMETAASAAAAVSRDQLARQWSEIAATDITGYASQSIMLERAGIRPDPQFAPPEPPAALSELERAQTPSATQPLFSDGARIDAAVDATGAATAHTGDDPLMTPPTFSHAPTPPAPGAEP</sequence>
<feature type="compositionally biased region" description="Low complexity" evidence="1">
    <location>
        <begin position="251"/>
        <end position="263"/>
    </location>
</feature>
<evidence type="ECO:0000313" key="2">
    <source>
        <dbReference type="EMBL" id="GGN66049.1"/>
    </source>
</evidence>
<feature type="compositionally biased region" description="Pro residues" evidence="1">
    <location>
        <begin position="279"/>
        <end position="288"/>
    </location>
</feature>
<evidence type="ECO:0000313" key="3">
    <source>
        <dbReference type="Proteomes" id="UP000658127"/>
    </source>
</evidence>
<dbReference type="Proteomes" id="UP000658127">
    <property type="component" value="Unassembled WGS sequence"/>
</dbReference>
<feature type="compositionally biased region" description="Polar residues" evidence="1">
    <location>
        <begin position="27"/>
        <end position="42"/>
    </location>
</feature>
<gene>
    <name evidence="2" type="ORF">GCM10011610_00580</name>
</gene>
<proteinExistence type="predicted"/>
<reference evidence="3" key="1">
    <citation type="journal article" date="2019" name="Int. J. Syst. Evol. Microbiol.">
        <title>The Global Catalogue of Microorganisms (GCM) 10K type strain sequencing project: providing services to taxonomists for standard genome sequencing and annotation.</title>
        <authorList>
            <consortium name="The Broad Institute Genomics Platform"/>
            <consortium name="The Broad Institute Genome Sequencing Center for Infectious Disease"/>
            <person name="Wu L."/>
            <person name="Ma J."/>
        </authorList>
    </citation>
    <scope>NUCLEOTIDE SEQUENCE [LARGE SCALE GENOMIC DNA]</scope>
    <source>
        <strain evidence="3">CGMCC 4.7329</strain>
    </source>
</reference>
<name>A0ABQ2K2H7_9NOCA</name>
<accession>A0ABQ2K2H7</accession>
<keyword evidence="3" id="KW-1185">Reference proteome</keyword>
<evidence type="ECO:0000256" key="1">
    <source>
        <dbReference type="SAM" id="MobiDB-lite"/>
    </source>
</evidence>
<comment type="caution">
    <text evidence="2">The sequence shown here is derived from an EMBL/GenBank/DDBJ whole genome shotgun (WGS) entry which is preliminary data.</text>
</comment>
<feature type="region of interest" description="Disordered" evidence="1">
    <location>
        <begin position="25"/>
        <end position="44"/>
    </location>
</feature>